<protein>
    <submittedName>
        <fullName evidence="1">12586_t:CDS:1</fullName>
    </submittedName>
</protein>
<organism evidence="1 2">
    <name type="scientific">Dentiscutata heterogama</name>
    <dbReference type="NCBI Taxonomy" id="1316150"/>
    <lineage>
        <taxon>Eukaryota</taxon>
        <taxon>Fungi</taxon>
        <taxon>Fungi incertae sedis</taxon>
        <taxon>Mucoromycota</taxon>
        <taxon>Glomeromycotina</taxon>
        <taxon>Glomeromycetes</taxon>
        <taxon>Diversisporales</taxon>
        <taxon>Gigasporaceae</taxon>
        <taxon>Dentiscutata</taxon>
    </lineage>
</organism>
<gene>
    <name evidence="1" type="ORF">DHETER_LOCUS12408</name>
</gene>
<dbReference type="Proteomes" id="UP000789702">
    <property type="component" value="Unassembled WGS sequence"/>
</dbReference>
<evidence type="ECO:0000313" key="1">
    <source>
        <dbReference type="EMBL" id="CAG8713677.1"/>
    </source>
</evidence>
<comment type="caution">
    <text evidence="1">The sequence shown here is derived from an EMBL/GenBank/DDBJ whole genome shotgun (WGS) entry which is preliminary data.</text>
</comment>
<feature type="non-terminal residue" evidence="1">
    <location>
        <position position="1"/>
    </location>
</feature>
<keyword evidence="2" id="KW-1185">Reference proteome</keyword>
<reference evidence="1" key="1">
    <citation type="submission" date="2021-06" db="EMBL/GenBank/DDBJ databases">
        <authorList>
            <person name="Kallberg Y."/>
            <person name="Tangrot J."/>
            <person name="Rosling A."/>
        </authorList>
    </citation>
    <scope>NUCLEOTIDE SEQUENCE</scope>
    <source>
        <strain evidence="1">IL203A</strain>
    </source>
</reference>
<name>A0ACA9PQS9_9GLOM</name>
<dbReference type="EMBL" id="CAJVPU010030352">
    <property type="protein sequence ID" value="CAG8713677.1"/>
    <property type="molecule type" value="Genomic_DNA"/>
</dbReference>
<sequence length="86" mass="9988">ADRELRAWYSMLKAAGCTNIISFNTHESKTGFLRSIPFTTFNAIETFWDCFSQSLNNNPIGSNRKRRILSIIADSFLYEELQSRLY</sequence>
<feature type="non-terminal residue" evidence="1">
    <location>
        <position position="86"/>
    </location>
</feature>
<proteinExistence type="predicted"/>
<accession>A0ACA9PQS9</accession>
<evidence type="ECO:0000313" key="2">
    <source>
        <dbReference type="Proteomes" id="UP000789702"/>
    </source>
</evidence>